<evidence type="ECO:0000313" key="3">
    <source>
        <dbReference type="Proteomes" id="UP000224877"/>
    </source>
</evidence>
<keyword evidence="3" id="KW-1185">Reference proteome</keyword>
<sequence>MNITEYLENITETKTSCSCGLVFQVEEALDGDLIDKKGYDLNGRFKYWNTKLFKSKLKIEGGIKFGRTTKNATGTTTSLVIRDKRNKKVFTSVRETKVVISNKMNYTQETLDKVLIHELIHVYFDEVKMYDEGHGNNFKKLASEISKHIGFEIPLKDNFSEIDTDVVKPKEVGVIVYEFPHKTNVTFMSVNAYDKHIAEWELATLPKYNLGEVKITHGIAKTLLGDKYPKVRNLKKLALYPISTDDALNMPWVKAEELFL</sequence>
<gene>
    <name evidence="2" type="ORF">BPT24_155</name>
</gene>
<name>A0A1B4XWT6_9CAUD</name>
<dbReference type="Proteomes" id="UP000224877">
    <property type="component" value="Segment"/>
</dbReference>
<dbReference type="InterPro" id="IPR006640">
    <property type="entry name" value="SprT-like_domain"/>
</dbReference>
<feature type="domain" description="SprT-like" evidence="1">
    <location>
        <begin position="45"/>
        <end position="149"/>
    </location>
</feature>
<organism evidence="2 3">
    <name type="scientific">Tenacibaculum phage pT24</name>
    <dbReference type="NCBI Taxonomy" id="1880590"/>
    <lineage>
        <taxon>Viruses</taxon>
        <taxon>Duplodnaviria</taxon>
        <taxon>Heunggongvirae</taxon>
        <taxon>Uroviricota</taxon>
        <taxon>Caudoviricetes</taxon>
        <taxon>Kungbxnavirus</taxon>
        <taxon>Kungbxnavirus pT24</taxon>
    </lineage>
</organism>
<protein>
    <submittedName>
        <fullName evidence="2">SprT homologues</fullName>
    </submittedName>
</protein>
<dbReference type="Pfam" id="PF10263">
    <property type="entry name" value="SprT-like"/>
    <property type="match status" value="1"/>
</dbReference>
<reference evidence="2 3" key="1">
    <citation type="submission" date="2016-07" db="EMBL/GenBank/DDBJ databases">
        <title>Characterization of three bacteriophages infecting bacteria isolated from shrimp culture pond water.</title>
        <authorList>
            <person name="Khoa H.V."/>
        </authorList>
    </citation>
    <scope>NUCLEOTIDE SEQUENCE [LARGE SCALE GENOMIC DNA]</scope>
</reference>
<evidence type="ECO:0000259" key="1">
    <source>
        <dbReference type="Pfam" id="PF10263"/>
    </source>
</evidence>
<proteinExistence type="predicted"/>
<accession>A0A1B4XWT6</accession>
<evidence type="ECO:0000313" key="2">
    <source>
        <dbReference type="EMBL" id="BAV39281.1"/>
    </source>
</evidence>
<dbReference type="GO" id="GO:0006950">
    <property type="term" value="P:response to stress"/>
    <property type="evidence" value="ECO:0007669"/>
    <property type="project" value="UniProtKB-ARBA"/>
</dbReference>
<dbReference type="EMBL" id="LC168164">
    <property type="protein sequence ID" value="BAV39281.1"/>
    <property type="molecule type" value="Genomic_DNA"/>
</dbReference>